<keyword evidence="3" id="KW-1185">Reference proteome</keyword>
<evidence type="ECO:0000313" key="3">
    <source>
        <dbReference type="Proteomes" id="UP000031408"/>
    </source>
</evidence>
<comment type="caution">
    <text evidence="2">The sequence shown here is derived from an EMBL/GenBank/DDBJ whole genome shotgun (WGS) entry which is preliminary data.</text>
</comment>
<dbReference type="STRING" id="1349421.OI18_02465"/>
<dbReference type="EMBL" id="JSVC01000002">
    <property type="protein sequence ID" value="KIC96060.1"/>
    <property type="molecule type" value="Genomic_DNA"/>
</dbReference>
<gene>
    <name evidence="2" type="ORF">OI18_02465</name>
</gene>
<accession>A0A0C1IPE5</accession>
<feature type="domain" description="DUF7033" evidence="1">
    <location>
        <begin position="80"/>
        <end position="169"/>
    </location>
</feature>
<dbReference type="AlphaFoldDB" id="A0A0C1IPE5"/>
<reference evidence="2 3" key="1">
    <citation type="submission" date="2014-11" db="EMBL/GenBank/DDBJ databases">
        <title>Genome sequence of Flavihumibacter solisilvae 3-3.</title>
        <authorList>
            <person name="Zhou G."/>
            <person name="Li M."/>
            <person name="Wang G."/>
        </authorList>
    </citation>
    <scope>NUCLEOTIDE SEQUENCE [LARGE SCALE GENOMIC DNA]</scope>
    <source>
        <strain evidence="2 3">3-3</strain>
    </source>
</reference>
<dbReference type="Gene3D" id="3.20.20.370">
    <property type="entry name" value="Glycoside hydrolase/deacetylase"/>
    <property type="match status" value="1"/>
</dbReference>
<evidence type="ECO:0000259" key="1">
    <source>
        <dbReference type="Pfam" id="PF23019"/>
    </source>
</evidence>
<proteinExistence type="predicted"/>
<protein>
    <recommendedName>
        <fullName evidence="1">DUF7033 domain-containing protein</fullName>
    </recommendedName>
</protein>
<dbReference type="Pfam" id="PF23019">
    <property type="entry name" value="DUF7033"/>
    <property type="match status" value="1"/>
</dbReference>
<sequence length="426" mass="50386">MVDLISRELCITDATITSDREVFSLYEGVRINYSEKQVTQAEFHIVPVSLLFESNVRSQQPECFSWYGMKAFFASPGNDLPFDIFAAIFFLVSRYEEYLPFEPDRFGCFPHTASIAWREGFLQEPLVNNWLMQLEVLLKKKFPAAIFRRKNFTFIPTYDIDMMYAYRYKGLKRNTGGFFRSILRKEYSSAFQRLNVLRGEEKDPYDAYEWLDALHLYCRVNPVYFFLVAQQQKGYDRNIPTDTRPFQELIHYYAATHKVGLHPSWQSSIAATDEIIKEEKEWMEAVADLSITKSRQHYIKLNLPGTYERLYRCGIRQDFSMGYGSINGFRASMASSYYWFNLTTNSATDLMLYPFCFMDANSYYEQKHTPQQAYTELMRFYAAVKKVRGCFITIWHNNFLGSDPMYREWKDLYEIFMKEDAYWDAG</sequence>
<organism evidence="2 3">
    <name type="scientific">Flavihumibacter solisilvae</name>
    <dbReference type="NCBI Taxonomy" id="1349421"/>
    <lineage>
        <taxon>Bacteria</taxon>
        <taxon>Pseudomonadati</taxon>
        <taxon>Bacteroidota</taxon>
        <taxon>Chitinophagia</taxon>
        <taxon>Chitinophagales</taxon>
        <taxon>Chitinophagaceae</taxon>
        <taxon>Flavihumibacter</taxon>
    </lineage>
</organism>
<dbReference type="RefSeq" id="WP_039136837.1">
    <property type="nucleotide sequence ID" value="NZ_JSVC01000002.1"/>
</dbReference>
<name>A0A0C1IPE5_9BACT</name>
<dbReference type="OrthoDB" id="5573484at2"/>
<dbReference type="InterPro" id="IPR054297">
    <property type="entry name" value="DUF7033"/>
</dbReference>
<dbReference type="Proteomes" id="UP000031408">
    <property type="component" value="Unassembled WGS sequence"/>
</dbReference>
<evidence type="ECO:0000313" key="2">
    <source>
        <dbReference type="EMBL" id="KIC96060.1"/>
    </source>
</evidence>